<keyword evidence="3" id="KW-0539">Nucleus</keyword>
<evidence type="ECO:0000313" key="6">
    <source>
        <dbReference type="Proteomes" id="UP000595662"/>
    </source>
</evidence>
<protein>
    <submittedName>
        <fullName evidence="5">Uncharacterized protein</fullName>
    </submittedName>
</protein>
<accession>A0A7T6XV76</accession>
<evidence type="ECO:0000313" key="5">
    <source>
        <dbReference type="EMBL" id="QQK47892.1"/>
    </source>
</evidence>
<sequence>MEPQPNSPVSATTLHRIGQASDHCRRKKIKCDGVMGHFHRVGVTKCEDTFTSDEQRPEQRQAELTRCQQKLKAEKDRSATFRQKLSRQEQLRLPLNPVTTTSLVEPRGPVRAEGRPADDPAYVIKHTGRLVHDEKGVGRFVGSTTGVHFVLTVEQECQKALDLSGMFPESCFRLFLVELSPSRGSSLATIFSDKHEMIRQCLADPSVHHCQQADAFHPEMGSILSHPCEKTTHDRYTGFNDRIMIAKYSPGGHGAIDYSTILTLLMILNIHESAADATNQLHEQSLDSLNRLSLAHSLIEKVVSQENLMSLQAFVPFGALQPTKGSPSDSHNPQRHDYLPEDASGTSGEIASIEKSLERTAQSAACLQDLLKMGEDRLLYRFFICILLYFFSADIGRDFASVYSSVIFEQGLGLGAETSRILSGGTLTWKFPLSVSTANHWLWNFVVPMIAPVAIITIVYQDDIVYTCIGALMHSSLSLSKSYTPILWDVL</sequence>
<feature type="compositionally biased region" description="Basic and acidic residues" evidence="4">
    <location>
        <begin position="49"/>
        <end position="63"/>
    </location>
</feature>
<proteinExistence type="predicted"/>
<evidence type="ECO:0000256" key="1">
    <source>
        <dbReference type="ARBA" id="ARBA00023015"/>
    </source>
</evidence>
<dbReference type="CDD" id="cd00067">
    <property type="entry name" value="GAL4"/>
    <property type="match status" value="1"/>
</dbReference>
<dbReference type="InterPro" id="IPR001138">
    <property type="entry name" value="Zn2Cys6_DnaBD"/>
</dbReference>
<reference evidence="5 6" key="1">
    <citation type="submission" date="2020-08" db="EMBL/GenBank/DDBJ databases">
        <title>The completed genome sequence of the pathogenic ascomycete fungus Penicillium digitatum.</title>
        <authorList>
            <person name="Wang M."/>
        </authorList>
    </citation>
    <scope>NUCLEOTIDE SEQUENCE [LARGE SCALE GENOMIC DNA]</scope>
    <source>
        <strain evidence="5 6">PdW03</strain>
    </source>
</reference>
<dbReference type="GO" id="GO:0008270">
    <property type="term" value="F:zinc ion binding"/>
    <property type="evidence" value="ECO:0007669"/>
    <property type="project" value="InterPro"/>
</dbReference>
<feature type="region of interest" description="Disordered" evidence="4">
    <location>
        <begin position="322"/>
        <end position="346"/>
    </location>
</feature>
<feature type="region of interest" description="Disordered" evidence="4">
    <location>
        <begin position="49"/>
        <end position="84"/>
    </location>
</feature>
<gene>
    <name evidence="5" type="ORF">Pdw03_5527</name>
</gene>
<dbReference type="GO" id="GO:0000981">
    <property type="term" value="F:DNA-binding transcription factor activity, RNA polymerase II-specific"/>
    <property type="evidence" value="ECO:0007669"/>
    <property type="project" value="InterPro"/>
</dbReference>
<dbReference type="GeneID" id="90952749"/>
<evidence type="ECO:0000256" key="3">
    <source>
        <dbReference type="ARBA" id="ARBA00023242"/>
    </source>
</evidence>
<evidence type="ECO:0000256" key="2">
    <source>
        <dbReference type="ARBA" id="ARBA00023163"/>
    </source>
</evidence>
<evidence type="ECO:0000256" key="4">
    <source>
        <dbReference type="SAM" id="MobiDB-lite"/>
    </source>
</evidence>
<keyword evidence="1" id="KW-0805">Transcription regulation</keyword>
<dbReference type="EMBL" id="CP060779">
    <property type="protein sequence ID" value="QQK47892.1"/>
    <property type="molecule type" value="Genomic_DNA"/>
</dbReference>
<name>A0A7T6XV76_PENDI</name>
<dbReference type="RefSeq" id="XP_065958021.1">
    <property type="nucleotide sequence ID" value="XM_066101081.1"/>
</dbReference>
<dbReference type="Proteomes" id="UP000595662">
    <property type="component" value="Chromosome 6"/>
</dbReference>
<keyword evidence="2" id="KW-0804">Transcription</keyword>
<organism evidence="5 6">
    <name type="scientific">Penicillium digitatum</name>
    <name type="common">Green mold</name>
    <dbReference type="NCBI Taxonomy" id="36651"/>
    <lineage>
        <taxon>Eukaryota</taxon>
        <taxon>Fungi</taxon>
        <taxon>Dikarya</taxon>
        <taxon>Ascomycota</taxon>
        <taxon>Pezizomycotina</taxon>
        <taxon>Eurotiomycetes</taxon>
        <taxon>Eurotiomycetidae</taxon>
        <taxon>Eurotiales</taxon>
        <taxon>Aspergillaceae</taxon>
        <taxon>Penicillium</taxon>
    </lineage>
</organism>
<dbReference type="AlphaFoldDB" id="A0A7T6XV76"/>